<evidence type="ECO:0000313" key="7">
    <source>
        <dbReference type="EMBL" id="MBB6093978.1"/>
    </source>
</evidence>
<dbReference type="SUPFAM" id="SSF141072">
    <property type="entry name" value="CalX-like"/>
    <property type="match status" value="1"/>
</dbReference>
<dbReference type="AlphaFoldDB" id="A0A841HPC6"/>
<evidence type="ECO:0000256" key="2">
    <source>
        <dbReference type="ARBA" id="ARBA00022737"/>
    </source>
</evidence>
<dbReference type="GO" id="GO:0007154">
    <property type="term" value="P:cell communication"/>
    <property type="evidence" value="ECO:0007669"/>
    <property type="project" value="InterPro"/>
</dbReference>
<reference evidence="7 8" key="1">
    <citation type="submission" date="2020-08" db="EMBL/GenBank/DDBJ databases">
        <title>Genomic Encyclopedia of Type Strains, Phase IV (KMG-IV): sequencing the most valuable type-strain genomes for metagenomic binning, comparative biology and taxonomic classification.</title>
        <authorList>
            <person name="Goeker M."/>
        </authorList>
    </citation>
    <scope>NUCLEOTIDE SEQUENCE [LARGE SCALE GENOMIC DNA]</scope>
    <source>
        <strain evidence="7 8">DSM 26723</strain>
    </source>
</reference>
<feature type="region of interest" description="Disordered" evidence="4">
    <location>
        <begin position="27"/>
        <end position="52"/>
    </location>
</feature>
<evidence type="ECO:0000256" key="3">
    <source>
        <dbReference type="ARBA" id="ARBA00022837"/>
    </source>
</evidence>
<feature type="compositionally biased region" description="Gly residues" evidence="4">
    <location>
        <begin position="30"/>
        <end position="52"/>
    </location>
</feature>
<gene>
    <name evidence="7" type="ORF">HNQ60_002859</name>
</gene>
<dbReference type="InterPro" id="IPR038081">
    <property type="entry name" value="CalX-like_sf"/>
</dbReference>
<feature type="domain" description="ZU5" evidence="6">
    <location>
        <begin position="40"/>
        <end position="168"/>
    </location>
</feature>
<organism evidence="7 8">
    <name type="scientific">Povalibacter uvarum</name>
    <dbReference type="NCBI Taxonomy" id="732238"/>
    <lineage>
        <taxon>Bacteria</taxon>
        <taxon>Pseudomonadati</taxon>
        <taxon>Pseudomonadota</taxon>
        <taxon>Gammaproteobacteria</taxon>
        <taxon>Steroidobacterales</taxon>
        <taxon>Steroidobacteraceae</taxon>
        <taxon>Povalibacter</taxon>
    </lineage>
</organism>
<dbReference type="Gene3D" id="2.60.220.30">
    <property type="match status" value="1"/>
</dbReference>
<dbReference type="InterPro" id="IPR003644">
    <property type="entry name" value="Calx_beta"/>
</dbReference>
<name>A0A841HPC6_9GAMM</name>
<evidence type="ECO:0000256" key="4">
    <source>
        <dbReference type="SAM" id="MobiDB-lite"/>
    </source>
</evidence>
<dbReference type="RefSeq" id="WP_184332835.1">
    <property type="nucleotide sequence ID" value="NZ_JACHHZ010000003.1"/>
</dbReference>
<dbReference type="Pfam" id="PF00791">
    <property type="entry name" value="ZU5"/>
    <property type="match status" value="1"/>
</dbReference>
<dbReference type="SUPFAM" id="SSF50952">
    <property type="entry name" value="Soluble quinoprotein glucose dehydrogenase"/>
    <property type="match status" value="1"/>
</dbReference>
<dbReference type="PROSITE" id="PS51257">
    <property type="entry name" value="PROKAR_LIPOPROTEIN"/>
    <property type="match status" value="1"/>
</dbReference>
<dbReference type="EMBL" id="JACHHZ010000003">
    <property type="protein sequence ID" value="MBB6093978.1"/>
    <property type="molecule type" value="Genomic_DNA"/>
</dbReference>
<keyword evidence="8" id="KW-1185">Reference proteome</keyword>
<feature type="signal peptide" evidence="5">
    <location>
        <begin position="1"/>
        <end position="22"/>
    </location>
</feature>
<feature type="chain" id="PRO_5032662616" evidence="5">
    <location>
        <begin position="23"/>
        <end position="1110"/>
    </location>
</feature>
<dbReference type="InterPro" id="IPR013431">
    <property type="entry name" value="Delta_60_rpt"/>
</dbReference>
<keyword evidence="1 5" id="KW-0732">Signal</keyword>
<dbReference type="Gene3D" id="2.60.40.2030">
    <property type="match status" value="1"/>
</dbReference>
<dbReference type="PANTHER" id="PTHR42754:SF1">
    <property type="entry name" value="LIPOPROTEIN"/>
    <property type="match status" value="1"/>
</dbReference>
<dbReference type="NCBIfam" id="TIGR02608">
    <property type="entry name" value="delta_60_rpt"/>
    <property type="match status" value="6"/>
</dbReference>
<keyword evidence="3" id="KW-0106">Calcium</keyword>
<dbReference type="Pfam" id="PF17164">
    <property type="entry name" value="DUF5122"/>
    <property type="match status" value="6"/>
</dbReference>
<accession>A0A841HPC6</accession>
<dbReference type="PROSITE" id="PS51145">
    <property type="entry name" value="ZU5"/>
    <property type="match status" value="1"/>
</dbReference>
<evidence type="ECO:0000313" key="8">
    <source>
        <dbReference type="Proteomes" id="UP000588068"/>
    </source>
</evidence>
<dbReference type="PANTHER" id="PTHR42754">
    <property type="entry name" value="ENDOGLUCANASE"/>
    <property type="match status" value="1"/>
</dbReference>
<dbReference type="GO" id="GO:0016020">
    <property type="term" value="C:membrane"/>
    <property type="evidence" value="ECO:0007669"/>
    <property type="project" value="InterPro"/>
</dbReference>
<dbReference type="Proteomes" id="UP000588068">
    <property type="component" value="Unassembled WGS sequence"/>
</dbReference>
<comment type="caution">
    <text evidence="7">The sequence shown here is derived from an EMBL/GenBank/DDBJ whole genome shotgun (WGS) entry which is preliminary data.</text>
</comment>
<keyword evidence="2" id="KW-0677">Repeat</keyword>
<evidence type="ECO:0000256" key="1">
    <source>
        <dbReference type="ARBA" id="ARBA00022729"/>
    </source>
</evidence>
<evidence type="ECO:0000256" key="5">
    <source>
        <dbReference type="SAM" id="SignalP"/>
    </source>
</evidence>
<sequence length="1110" mass="114653">MKIRRWLWVGVAAAMLSLSACGGGDDDNSNGGGGGSPGGGTTPGGVGAAGGTVTGPGGAQIVVPAGALTQNVSIAISASSNGAPTLGDGMSAVGQVYEFTPHGTAFASPVSVTVPFDASRVPAGETAALFKTNAATTEWEIVPNATVSGNTMVGQVSGFSWFVVALQRPSPSWQFIAHTADDQSAPIKTVGEHIGAVDDDIDFGPLSIAPLGHDLTASGEVFATASGKTYWVEAEAPRGEVSRPADRVGGETRFNLFQAFRKNEAGATLRFQITQALIEAIDNNGSMPVFSECPWAPGTGPADVCKDEVFGEVEITIAAVVINAGPGLNPDPGIEVPDDFEVLEAHQGALRLWGWQENWRAEVQTDVVYRHEYMDGSLPGPAQEVLELYDIIPVFKADHFEFTVASGAAASTDAKVTLKEPVNVEIDLSRLPIGTSFYIEANAIAFAHNRRGRESFVSARLRDPADSTGLEWEAEGLQALPKPKVLAGALFQDEPDCGADADEESGTLQFNAAAYGLPEFRNNSNDILVTRTGGSKGKVVARVATTTGGTAVPGGHYTPVSHFVVFGDGDTTPRAVTIPIVNDDTFSGANTIEIELEAVNNCANVGTPDTAIITILDDETPPPETYSVGGVISGLSGSGLVLEDVRTGIDVEASGNTFIFDYNYATGMDYEVRVKTQPTNPIQVCSVTNASGTLQGANIKDVAVSCTTPQATGSLDLTFGSNGKVVTGLSGGAVAMVLQPDGRILALSNRALARYNTDGSRDSAFGSGGEVPVDFSSGGGDELNSLVVQPDGRIVVAGFAQNGRTSAGLFNYDFGVVRFNADGTRDTTFGTSAETYIDFAGSTDRAYKVLLQPDGQLVVAGHANIGARHEFAVVRLTSTGAIDMTFGTNGRSTVSLAGTDFGYGAALQADGAIVVAGRSAPDGTTSPDVGVARFLATGAIDTSFGTGGTTRIDFTGTGGWDEATSVTLQPDGRLLITGHLSPAAADFLLARLNTNGSRDVSFDADGLVTADFIGQSDVAQAVAVQSDGRIVVTGSAYTSGQTVLDFAILRYEVDGSPDTDFGTDGRLIIDFFAANDAAEAIAIRPDGLIVVGGSARNGTSSAVGIVRVVP</sequence>
<dbReference type="Gene3D" id="2.80.10.50">
    <property type="match status" value="3"/>
</dbReference>
<protein>
    <submittedName>
        <fullName evidence="7">Putative delta-60 repeat protein</fullName>
    </submittedName>
</protein>
<proteinExistence type="predicted"/>
<dbReference type="InterPro" id="IPR011041">
    <property type="entry name" value="Quinoprot_gluc/sorb_DH_b-prop"/>
</dbReference>
<dbReference type="Pfam" id="PF03160">
    <property type="entry name" value="Calx-beta"/>
    <property type="match status" value="1"/>
</dbReference>
<dbReference type="SUPFAM" id="SSF63829">
    <property type="entry name" value="Calcium-dependent phosphotriesterase"/>
    <property type="match status" value="1"/>
</dbReference>
<evidence type="ECO:0000259" key="6">
    <source>
        <dbReference type="PROSITE" id="PS51145"/>
    </source>
</evidence>
<dbReference type="InterPro" id="IPR000906">
    <property type="entry name" value="ZU5_dom"/>
</dbReference>